<gene>
    <name evidence="1" type="ORF">H9701_08005</name>
</gene>
<evidence type="ECO:0000313" key="1">
    <source>
        <dbReference type="EMBL" id="HJC41481.1"/>
    </source>
</evidence>
<sequence>MASNYTTNYGLCQWEPGDSFVRTEFNQDNARIDAALAELEERKLGPCEVIKTFTTGNSPTRRLTMDLSDVSWDQWTFVGFFFDYLPSTETNSAFYVDVNQGQTKAYSPGGDLMRTAVGPFLLVFLPFHDKNRQVQTFCSGDPGGAGYAECTFAEMMDIRLTYNTWTYYLPEGKTIQLLGIR</sequence>
<proteinExistence type="predicted"/>
<protein>
    <submittedName>
        <fullName evidence="1">Uncharacterized protein</fullName>
    </submittedName>
</protein>
<reference evidence="1" key="2">
    <citation type="submission" date="2021-04" db="EMBL/GenBank/DDBJ databases">
        <authorList>
            <person name="Gilroy R."/>
        </authorList>
    </citation>
    <scope>NUCLEOTIDE SEQUENCE</scope>
    <source>
        <strain evidence="1">CHK186-1790</strain>
    </source>
</reference>
<accession>A0A9D2NZC4</accession>
<reference evidence="1" key="1">
    <citation type="journal article" date="2021" name="PeerJ">
        <title>Extensive microbial diversity within the chicken gut microbiome revealed by metagenomics and culture.</title>
        <authorList>
            <person name="Gilroy R."/>
            <person name="Ravi A."/>
            <person name="Getino M."/>
            <person name="Pursley I."/>
            <person name="Horton D.L."/>
            <person name="Alikhan N.F."/>
            <person name="Baker D."/>
            <person name="Gharbi K."/>
            <person name="Hall N."/>
            <person name="Watson M."/>
            <person name="Adriaenssens E.M."/>
            <person name="Foster-Nyarko E."/>
            <person name="Jarju S."/>
            <person name="Secka A."/>
            <person name="Antonio M."/>
            <person name="Oren A."/>
            <person name="Chaudhuri R.R."/>
            <person name="La Ragione R."/>
            <person name="Hildebrand F."/>
            <person name="Pallen M.J."/>
        </authorList>
    </citation>
    <scope>NUCLEOTIDE SEQUENCE</scope>
    <source>
        <strain evidence="1">CHK186-1790</strain>
    </source>
</reference>
<organism evidence="1 2">
    <name type="scientific">Candidatus Intestinimonas pullistercoris</name>
    <dbReference type="NCBI Taxonomy" id="2838623"/>
    <lineage>
        <taxon>Bacteria</taxon>
        <taxon>Bacillati</taxon>
        <taxon>Bacillota</taxon>
        <taxon>Clostridia</taxon>
        <taxon>Eubacteriales</taxon>
        <taxon>Intestinimonas</taxon>
    </lineage>
</organism>
<dbReference type="AlphaFoldDB" id="A0A9D2NZC4"/>
<dbReference type="Proteomes" id="UP000823882">
    <property type="component" value="Unassembled WGS sequence"/>
</dbReference>
<name>A0A9D2NZC4_9FIRM</name>
<dbReference type="EMBL" id="DWWJ01000145">
    <property type="protein sequence ID" value="HJC41481.1"/>
    <property type="molecule type" value="Genomic_DNA"/>
</dbReference>
<comment type="caution">
    <text evidence="1">The sequence shown here is derived from an EMBL/GenBank/DDBJ whole genome shotgun (WGS) entry which is preliminary data.</text>
</comment>
<evidence type="ECO:0000313" key="2">
    <source>
        <dbReference type="Proteomes" id="UP000823882"/>
    </source>
</evidence>